<evidence type="ECO:0000313" key="16">
    <source>
        <dbReference type="Proteomes" id="UP000075420"/>
    </source>
</evidence>
<comment type="catalytic activity">
    <reaction evidence="11">
        <text>(9Z)-hexadecenoyl-[ACP] + malonyl-[ACP] + H(+) = 3-oxo-(11Z)-octadecenoyl-[ACP] + holo-[ACP] + CO2</text>
        <dbReference type="Rhea" id="RHEA:55040"/>
        <dbReference type="Rhea" id="RHEA-COMP:9623"/>
        <dbReference type="Rhea" id="RHEA-COMP:9685"/>
        <dbReference type="Rhea" id="RHEA-COMP:10800"/>
        <dbReference type="Rhea" id="RHEA-COMP:14074"/>
        <dbReference type="ChEBI" id="CHEBI:15378"/>
        <dbReference type="ChEBI" id="CHEBI:16526"/>
        <dbReference type="ChEBI" id="CHEBI:64479"/>
        <dbReference type="ChEBI" id="CHEBI:78449"/>
        <dbReference type="ChEBI" id="CHEBI:83989"/>
        <dbReference type="ChEBI" id="CHEBI:138538"/>
        <dbReference type="EC" id="2.3.1.179"/>
    </reaction>
</comment>
<dbReference type="PANTHER" id="PTHR11712">
    <property type="entry name" value="POLYKETIDE SYNTHASE-RELATED"/>
    <property type="match status" value="1"/>
</dbReference>
<dbReference type="Pfam" id="PF02801">
    <property type="entry name" value="Ketoacyl-synt_C"/>
    <property type="match status" value="1"/>
</dbReference>
<dbReference type="AlphaFoldDB" id="A0A150PGU8"/>
<feature type="active site" description="For beta-ketoacyl synthase activity" evidence="12">
    <location>
        <position position="162"/>
    </location>
</feature>
<dbReference type="GO" id="GO:0005829">
    <property type="term" value="C:cytosol"/>
    <property type="evidence" value="ECO:0007669"/>
    <property type="project" value="TreeGrafter"/>
</dbReference>
<evidence type="ECO:0000259" key="14">
    <source>
        <dbReference type="PROSITE" id="PS52004"/>
    </source>
</evidence>
<evidence type="ECO:0000256" key="3">
    <source>
        <dbReference type="ARBA" id="ARBA00012356"/>
    </source>
</evidence>
<dbReference type="EC" id="2.3.1.179" evidence="3 11"/>
<evidence type="ECO:0000256" key="2">
    <source>
        <dbReference type="ARBA" id="ARBA00008467"/>
    </source>
</evidence>
<dbReference type="GO" id="GO:0004315">
    <property type="term" value="F:3-oxoacyl-[acyl-carrier-protein] synthase activity"/>
    <property type="evidence" value="ECO:0007669"/>
    <property type="project" value="UniProtKB-UniRule"/>
</dbReference>
<dbReference type="InterPro" id="IPR000794">
    <property type="entry name" value="Beta-ketoacyl_synthase"/>
</dbReference>
<comment type="caution">
    <text evidence="15">The sequence shown here is derived from an EMBL/GenBank/DDBJ whole genome shotgun (WGS) entry which is preliminary data.</text>
</comment>
<keyword evidence="10 11" id="KW-0012">Acyltransferase</keyword>
<dbReference type="EMBL" id="JELY01001698">
    <property type="protein sequence ID" value="KYF54874.1"/>
    <property type="molecule type" value="Genomic_DNA"/>
</dbReference>
<dbReference type="Gene3D" id="3.40.47.10">
    <property type="match status" value="1"/>
</dbReference>
<evidence type="ECO:0000256" key="4">
    <source>
        <dbReference type="ARBA" id="ARBA00014657"/>
    </source>
</evidence>
<dbReference type="PROSITE" id="PS52004">
    <property type="entry name" value="KS3_2"/>
    <property type="match status" value="1"/>
</dbReference>
<dbReference type="CDD" id="cd00834">
    <property type="entry name" value="KAS_I_II"/>
    <property type="match status" value="1"/>
</dbReference>
<evidence type="ECO:0000256" key="1">
    <source>
        <dbReference type="ARBA" id="ARBA00005194"/>
    </source>
</evidence>
<evidence type="ECO:0000313" key="15">
    <source>
        <dbReference type="EMBL" id="KYF54874.1"/>
    </source>
</evidence>
<comment type="function">
    <text evidence="11">Involved in the type II fatty acid elongation cycle. Catalyzes the elongation of a wide range of acyl-ACP by the addition of two carbons from malonyl-ACP to an acyl acceptor. Can efficiently catalyze the conversion of palmitoleoyl-ACP (cis-hexadec-9-enoyl-ACP) to cis-vaccenoyl-ACP (cis-octadec-11-enoyl-ACP), an essential step in the thermal regulation of fatty acid composition.</text>
</comment>
<dbReference type="SMART" id="SM00825">
    <property type="entry name" value="PKS_KS"/>
    <property type="match status" value="1"/>
</dbReference>
<dbReference type="Pfam" id="PF00109">
    <property type="entry name" value="ketoacyl-synt"/>
    <property type="match status" value="1"/>
</dbReference>
<dbReference type="NCBIfam" id="NF005589">
    <property type="entry name" value="PRK07314.1"/>
    <property type="match status" value="1"/>
</dbReference>
<dbReference type="PIRSF" id="PIRSF000447">
    <property type="entry name" value="KAS_II"/>
    <property type="match status" value="1"/>
</dbReference>
<evidence type="ECO:0000256" key="12">
    <source>
        <dbReference type="PIRSR" id="PIRSR000447-1"/>
    </source>
</evidence>
<evidence type="ECO:0000256" key="7">
    <source>
        <dbReference type="ARBA" id="ARBA00022832"/>
    </source>
</evidence>
<comment type="catalytic activity">
    <reaction evidence="11">
        <text>a fatty acyl-[ACP] + malonyl-[ACP] + H(+) = a 3-oxoacyl-[ACP] + holo-[ACP] + CO2</text>
        <dbReference type="Rhea" id="RHEA:22836"/>
        <dbReference type="Rhea" id="RHEA-COMP:9623"/>
        <dbReference type="Rhea" id="RHEA-COMP:9685"/>
        <dbReference type="Rhea" id="RHEA-COMP:9916"/>
        <dbReference type="Rhea" id="RHEA-COMP:14125"/>
        <dbReference type="ChEBI" id="CHEBI:15378"/>
        <dbReference type="ChEBI" id="CHEBI:16526"/>
        <dbReference type="ChEBI" id="CHEBI:64479"/>
        <dbReference type="ChEBI" id="CHEBI:78449"/>
        <dbReference type="ChEBI" id="CHEBI:78776"/>
        <dbReference type="ChEBI" id="CHEBI:138651"/>
    </reaction>
</comment>
<accession>A0A150PGU8</accession>
<protein>
    <recommendedName>
        <fullName evidence="4 11">3-oxoacyl-[acyl-carrier-protein] synthase 2</fullName>
        <ecNumber evidence="3 11">2.3.1.179</ecNumber>
    </recommendedName>
</protein>
<proteinExistence type="inferred from homology"/>
<evidence type="ECO:0000256" key="8">
    <source>
        <dbReference type="ARBA" id="ARBA00023098"/>
    </source>
</evidence>
<evidence type="ECO:0000256" key="10">
    <source>
        <dbReference type="ARBA" id="ARBA00023315"/>
    </source>
</evidence>
<dbReference type="InterPro" id="IPR020841">
    <property type="entry name" value="PKS_Beta-ketoAc_synthase_dom"/>
</dbReference>
<dbReference type="NCBIfam" id="TIGR03150">
    <property type="entry name" value="fabF"/>
    <property type="match status" value="1"/>
</dbReference>
<feature type="domain" description="Ketosynthase family 3 (KS3)" evidence="14">
    <location>
        <begin position="1"/>
        <end position="411"/>
    </location>
</feature>
<dbReference type="PANTHER" id="PTHR11712:SF336">
    <property type="entry name" value="3-OXOACYL-[ACYL-CARRIER-PROTEIN] SYNTHASE, MITOCHONDRIAL"/>
    <property type="match status" value="1"/>
</dbReference>
<keyword evidence="5 11" id="KW-0444">Lipid biosynthesis</keyword>
<dbReference type="InterPro" id="IPR014031">
    <property type="entry name" value="Ketoacyl_synth_C"/>
</dbReference>
<sequence>MERVVITGIGLVTPNGIGTQATWQSLLAGQSGIAPITLFDASTFPTRFAGEVKGFAPEEYIPKKKVKEMGRFAQLSIAASQMCMQDAGIELTEEDRDQCGTFIGVGLGGLEYLYQHSITLHEKGPHKVSPYFIPTVIANLAAGQVALALDLRGVSYCNTSACSSSAHSLGEAFEWIRRGRSHLMLTGGAEATITGLGIGGFCAMFALSRRNEEPQRASRPWDKGRDGFVCSEGAGSLLLESLSHAKKRGAKIYAEVVGYGASCDAYHITKPAPDGAGAQRAMRMALDDARLPPDAIDYINAHGTSTPQGDVEETRAILKVFGDHAASKRLWVSSTKSAMGHLLGGAGGVEAAVCALALRDDKVPPTLNLDDPDPECTLDYVPFTARERRLKHVMSNSFGFGGTNVSLVLSRFED</sequence>
<dbReference type="UniPathway" id="UPA00094"/>
<dbReference type="SUPFAM" id="SSF53901">
    <property type="entry name" value="Thiolase-like"/>
    <property type="match status" value="2"/>
</dbReference>
<dbReference type="InterPro" id="IPR016039">
    <property type="entry name" value="Thiolase-like"/>
</dbReference>
<keyword evidence="7" id="KW-0276">Fatty acid metabolism</keyword>
<dbReference type="InterPro" id="IPR014030">
    <property type="entry name" value="Ketoacyl_synth_N"/>
</dbReference>
<dbReference type="FunFam" id="3.40.47.10:FF:000009">
    <property type="entry name" value="3-oxoacyl-[acyl-carrier-protein] synthase 2"/>
    <property type="match status" value="1"/>
</dbReference>
<name>A0A150PGU8_SORCE</name>
<gene>
    <name evidence="15" type="ORF">BE08_05780</name>
</gene>
<comment type="similarity">
    <text evidence="2 11 13">Belongs to the thiolase-like superfamily. Beta-ketoacyl-ACP synthases family.</text>
</comment>
<evidence type="ECO:0000256" key="5">
    <source>
        <dbReference type="ARBA" id="ARBA00022516"/>
    </source>
</evidence>
<organism evidence="15 16">
    <name type="scientific">Sorangium cellulosum</name>
    <name type="common">Polyangium cellulosum</name>
    <dbReference type="NCBI Taxonomy" id="56"/>
    <lineage>
        <taxon>Bacteria</taxon>
        <taxon>Pseudomonadati</taxon>
        <taxon>Myxococcota</taxon>
        <taxon>Polyangia</taxon>
        <taxon>Polyangiales</taxon>
        <taxon>Polyangiaceae</taxon>
        <taxon>Sorangium</taxon>
    </lineage>
</organism>
<dbReference type="Proteomes" id="UP000075420">
    <property type="component" value="Unassembled WGS sequence"/>
</dbReference>
<evidence type="ECO:0000256" key="9">
    <source>
        <dbReference type="ARBA" id="ARBA00023160"/>
    </source>
</evidence>
<evidence type="ECO:0000256" key="13">
    <source>
        <dbReference type="RuleBase" id="RU003694"/>
    </source>
</evidence>
<reference evidence="15 16" key="1">
    <citation type="submission" date="2014-02" db="EMBL/GenBank/DDBJ databases">
        <title>The small core and large imbalanced accessory genome model reveals a collaborative survival strategy of Sorangium cellulosum strains in nature.</title>
        <authorList>
            <person name="Han K."/>
            <person name="Peng R."/>
            <person name="Blom J."/>
            <person name="Li Y.-Z."/>
        </authorList>
    </citation>
    <scope>NUCLEOTIDE SEQUENCE [LARGE SCALE GENOMIC DNA]</scope>
    <source>
        <strain evidence="15 16">So0157-25</strain>
    </source>
</reference>
<dbReference type="GO" id="GO:0006633">
    <property type="term" value="P:fatty acid biosynthetic process"/>
    <property type="evidence" value="ECO:0007669"/>
    <property type="project" value="UniProtKB-UniRule"/>
</dbReference>
<evidence type="ECO:0000256" key="11">
    <source>
        <dbReference type="PIRNR" id="PIRNR000447"/>
    </source>
</evidence>
<comment type="pathway">
    <text evidence="1 11">Lipid metabolism; fatty acid biosynthesis.</text>
</comment>
<keyword evidence="9 11" id="KW-0275">Fatty acid biosynthesis</keyword>
<keyword evidence="6 11" id="KW-0808">Transferase</keyword>
<keyword evidence="8" id="KW-0443">Lipid metabolism</keyword>
<evidence type="ECO:0000256" key="6">
    <source>
        <dbReference type="ARBA" id="ARBA00022679"/>
    </source>
</evidence>
<dbReference type="InterPro" id="IPR017568">
    <property type="entry name" value="3-oxoacyl-ACP_synth-2"/>
</dbReference>